<gene>
    <name evidence="3" type="ORF">FWK35_00034823</name>
</gene>
<dbReference type="OrthoDB" id="8117106at2759"/>
<keyword evidence="4" id="KW-1185">Reference proteome</keyword>
<feature type="domain" description="C2H2-type" evidence="2">
    <location>
        <begin position="12"/>
        <end position="35"/>
    </location>
</feature>
<dbReference type="GO" id="GO:0008270">
    <property type="term" value="F:zinc ion binding"/>
    <property type="evidence" value="ECO:0007669"/>
    <property type="project" value="UniProtKB-KW"/>
</dbReference>
<dbReference type="InterPro" id="IPR036236">
    <property type="entry name" value="Znf_C2H2_sf"/>
</dbReference>
<proteinExistence type="predicted"/>
<dbReference type="Gene3D" id="3.30.160.60">
    <property type="entry name" value="Classic Zinc Finger"/>
    <property type="match status" value="1"/>
</dbReference>
<dbReference type="InterPro" id="IPR013087">
    <property type="entry name" value="Znf_C2H2_type"/>
</dbReference>
<sequence>MTHQKTHTGIRFPCTICQTTFKYKSHLNRHRKNLHESVIRFAPPVAPQIQIAPQIFVPDVPAGGSNMLTKDDICMFTMDAYEMQDADTDDEISINSGDLSRLIRAFFTLTADAVFAEEVRLPSAVRVKKARMSLNKSPEFIEISSSGSRVMDGFYISVNDSDEIFDEDDKDTTKIMF</sequence>
<dbReference type="Proteomes" id="UP000478052">
    <property type="component" value="Unassembled WGS sequence"/>
</dbReference>
<keyword evidence="1" id="KW-0863">Zinc-finger</keyword>
<evidence type="ECO:0000256" key="1">
    <source>
        <dbReference type="PROSITE-ProRule" id="PRU00042"/>
    </source>
</evidence>
<protein>
    <submittedName>
        <fullName evidence="3">Zinc finger protein 668-like</fullName>
    </submittedName>
</protein>
<dbReference type="SUPFAM" id="SSF57667">
    <property type="entry name" value="beta-beta-alpha zinc fingers"/>
    <property type="match status" value="1"/>
</dbReference>
<accession>A0A6G0VTW5</accession>
<dbReference type="AlphaFoldDB" id="A0A6G0VTW5"/>
<evidence type="ECO:0000313" key="4">
    <source>
        <dbReference type="Proteomes" id="UP000478052"/>
    </source>
</evidence>
<reference evidence="3 4" key="1">
    <citation type="submission" date="2019-08" db="EMBL/GenBank/DDBJ databases">
        <title>Whole genome of Aphis craccivora.</title>
        <authorList>
            <person name="Voronova N.V."/>
            <person name="Shulinski R.S."/>
            <person name="Bandarenka Y.V."/>
            <person name="Zhorov D.G."/>
            <person name="Warner D."/>
        </authorList>
    </citation>
    <scope>NUCLEOTIDE SEQUENCE [LARGE SCALE GENOMIC DNA]</scope>
    <source>
        <strain evidence="3">180601</strain>
        <tissue evidence="3">Whole Body</tissue>
    </source>
</reference>
<comment type="caution">
    <text evidence="3">The sequence shown here is derived from an EMBL/GenBank/DDBJ whole genome shotgun (WGS) entry which is preliminary data.</text>
</comment>
<dbReference type="SMART" id="SM00355">
    <property type="entry name" value="ZnF_C2H2"/>
    <property type="match status" value="1"/>
</dbReference>
<dbReference type="PROSITE" id="PS00028">
    <property type="entry name" value="ZINC_FINGER_C2H2_1"/>
    <property type="match status" value="1"/>
</dbReference>
<name>A0A6G0VTW5_APHCR</name>
<keyword evidence="1" id="KW-0862">Zinc</keyword>
<dbReference type="PROSITE" id="PS50157">
    <property type="entry name" value="ZINC_FINGER_C2H2_2"/>
    <property type="match status" value="1"/>
</dbReference>
<evidence type="ECO:0000313" key="3">
    <source>
        <dbReference type="EMBL" id="KAF0709490.1"/>
    </source>
</evidence>
<keyword evidence="1" id="KW-0479">Metal-binding</keyword>
<dbReference type="EMBL" id="VUJU01011898">
    <property type="protein sequence ID" value="KAF0709490.1"/>
    <property type="molecule type" value="Genomic_DNA"/>
</dbReference>
<organism evidence="3 4">
    <name type="scientific">Aphis craccivora</name>
    <name type="common">Cowpea aphid</name>
    <dbReference type="NCBI Taxonomy" id="307492"/>
    <lineage>
        <taxon>Eukaryota</taxon>
        <taxon>Metazoa</taxon>
        <taxon>Ecdysozoa</taxon>
        <taxon>Arthropoda</taxon>
        <taxon>Hexapoda</taxon>
        <taxon>Insecta</taxon>
        <taxon>Pterygota</taxon>
        <taxon>Neoptera</taxon>
        <taxon>Paraneoptera</taxon>
        <taxon>Hemiptera</taxon>
        <taxon>Sternorrhyncha</taxon>
        <taxon>Aphidomorpha</taxon>
        <taxon>Aphidoidea</taxon>
        <taxon>Aphididae</taxon>
        <taxon>Aphidini</taxon>
        <taxon>Aphis</taxon>
        <taxon>Aphis</taxon>
    </lineage>
</organism>
<feature type="non-terminal residue" evidence="3">
    <location>
        <position position="177"/>
    </location>
</feature>
<evidence type="ECO:0000259" key="2">
    <source>
        <dbReference type="PROSITE" id="PS50157"/>
    </source>
</evidence>